<sequence>MNKFRQYLYTGSTILYDGVLASVFVAALVAVVYSFRGIGWLG</sequence>
<keyword evidence="1" id="KW-1133">Transmembrane helix</keyword>
<accession>A0A1S5R3S8</accession>
<keyword evidence="1" id="KW-0812">Transmembrane</keyword>
<protein>
    <submittedName>
        <fullName evidence="2">Uncharacterized protein</fullName>
    </submittedName>
</protein>
<gene>
    <name evidence="2" type="ORF">pf16_40</name>
</gene>
<proteinExistence type="predicted"/>
<reference evidence="2 3" key="1">
    <citation type="submission" date="2016-03" db="EMBL/GenBank/DDBJ databases">
        <title>Characterisation of pf16 and phiPMW: Two novel phages infecting Pseudomonas putida PpG1.</title>
        <authorList>
            <person name="Magill D.J."/>
            <person name="Krylov V.N."/>
            <person name="Shaburova O.V."/>
            <person name="Allen C.C.R."/>
            <person name="McGrath J.W."/>
            <person name="Quinn J.P."/>
            <person name="Kulakov L.A."/>
        </authorList>
    </citation>
    <scope>NUCLEOTIDE SEQUENCE [LARGE SCALE GENOMIC DNA]</scope>
</reference>
<keyword evidence="1" id="KW-0472">Membrane</keyword>
<dbReference type="EMBL" id="KU873925">
    <property type="protein sequence ID" value="AND74963.1"/>
    <property type="molecule type" value="Genomic_DNA"/>
</dbReference>
<organism evidence="2 3">
    <name type="scientific">Pseudomonas phage pf16</name>
    <dbReference type="NCBI Taxonomy" id="1815630"/>
    <lineage>
        <taxon>Viruses</taxon>
        <taxon>Duplodnaviria</taxon>
        <taxon>Heunggongvirae</taxon>
        <taxon>Uroviricota</taxon>
        <taxon>Caudoviricetes</taxon>
        <taxon>Chakrabartyvirus</taxon>
        <taxon>Chakrabartyvirus pf16</taxon>
    </lineage>
</organism>
<keyword evidence="3" id="KW-1185">Reference proteome</keyword>
<evidence type="ECO:0000313" key="3">
    <source>
        <dbReference type="Proteomes" id="UP000225821"/>
    </source>
</evidence>
<evidence type="ECO:0000256" key="1">
    <source>
        <dbReference type="SAM" id="Phobius"/>
    </source>
</evidence>
<evidence type="ECO:0000313" key="2">
    <source>
        <dbReference type="EMBL" id="AND74963.1"/>
    </source>
</evidence>
<dbReference type="Proteomes" id="UP000225821">
    <property type="component" value="Segment"/>
</dbReference>
<name>A0A1S5R3S8_9CAUD</name>
<feature type="transmembrane region" description="Helical" evidence="1">
    <location>
        <begin position="7"/>
        <end position="35"/>
    </location>
</feature>